<proteinExistence type="predicted"/>
<evidence type="ECO:0000313" key="2">
    <source>
        <dbReference type="Proteomes" id="UP000625930"/>
    </source>
</evidence>
<dbReference type="Proteomes" id="UP000625930">
    <property type="component" value="Unassembled WGS sequence"/>
</dbReference>
<reference evidence="1" key="1">
    <citation type="submission" date="2020-11" db="EMBL/GenBank/DDBJ databases">
        <title>Enhanced detection system for hospital associated transmission using whole genome sequencing surveillance.</title>
        <authorList>
            <person name="Harrison L.H."/>
            <person name="Van Tyne D."/>
            <person name="Marsh J.W."/>
            <person name="Griffith M.P."/>
            <person name="Snyder D.J."/>
            <person name="Cooper V.S."/>
            <person name="Mustapha M."/>
        </authorList>
    </citation>
    <scope>NUCLEOTIDE SEQUENCE</scope>
    <source>
        <strain evidence="1">STEN00091</strain>
    </source>
</reference>
<accession>A0AA90AS97</accession>
<protein>
    <submittedName>
        <fullName evidence="1">Uncharacterized protein</fullName>
    </submittedName>
</protein>
<sequence>MNSSRGERKCALMLATVAASDRRQLLAQLPPAAASRIKRLVGELQALRLPIAELAQALLADELGGLTSETSLDVEQLMGLAAHLPDAWYARVLAAWGELDRSFCVSLLGPSRGAVVARELGRVPALPPRLAHALKAEAMQLAAVERAA</sequence>
<evidence type="ECO:0000313" key="1">
    <source>
        <dbReference type="EMBL" id="MBH1652082.1"/>
    </source>
</evidence>
<gene>
    <name evidence="1" type="ORF">I5U67_07870</name>
</gene>
<comment type="caution">
    <text evidence="1">The sequence shown here is derived from an EMBL/GenBank/DDBJ whole genome shotgun (WGS) entry which is preliminary data.</text>
</comment>
<organism evidence="1 2">
    <name type="scientific">Stenotrophomonas maltophilia</name>
    <name type="common">Pseudomonas maltophilia</name>
    <name type="synonym">Xanthomonas maltophilia</name>
    <dbReference type="NCBI Taxonomy" id="40324"/>
    <lineage>
        <taxon>Bacteria</taxon>
        <taxon>Pseudomonadati</taxon>
        <taxon>Pseudomonadota</taxon>
        <taxon>Gammaproteobacteria</taxon>
        <taxon>Lysobacterales</taxon>
        <taxon>Lysobacteraceae</taxon>
        <taxon>Stenotrophomonas</taxon>
        <taxon>Stenotrophomonas maltophilia group</taxon>
    </lineage>
</organism>
<name>A0AA90AS97_STEMA</name>
<dbReference type="AlphaFoldDB" id="A0AA90AS97"/>
<dbReference type="EMBL" id="JADUNP010000011">
    <property type="protein sequence ID" value="MBH1652082.1"/>
    <property type="molecule type" value="Genomic_DNA"/>
</dbReference>